<dbReference type="Pfam" id="PF17862">
    <property type="entry name" value="AAA_lid_3"/>
    <property type="match status" value="1"/>
</dbReference>
<dbReference type="OrthoDB" id="39734at2759"/>
<keyword evidence="4 6" id="KW-0067">ATP-binding</keyword>
<dbReference type="GO" id="GO:0005524">
    <property type="term" value="F:ATP binding"/>
    <property type="evidence" value="ECO:0007669"/>
    <property type="project" value="UniProtKB-KW"/>
</dbReference>
<evidence type="ECO:0000256" key="4">
    <source>
        <dbReference type="ARBA" id="ARBA00022840"/>
    </source>
</evidence>
<reference evidence="8" key="1">
    <citation type="journal article" date="2019" name="Environ. Microbiol.">
        <title>Fungal ecological strategies reflected in gene transcription - a case study of two litter decomposers.</title>
        <authorList>
            <person name="Barbi F."/>
            <person name="Kohler A."/>
            <person name="Barry K."/>
            <person name="Baskaran P."/>
            <person name="Daum C."/>
            <person name="Fauchery L."/>
            <person name="Ihrmark K."/>
            <person name="Kuo A."/>
            <person name="LaButti K."/>
            <person name="Lipzen A."/>
            <person name="Morin E."/>
            <person name="Grigoriev I.V."/>
            <person name="Henrissat B."/>
            <person name="Lindahl B."/>
            <person name="Martin F."/>
        </authorList>
    </citation>
    <scope>NUCLEOTIDE SEQUENCE</scope>
    <source>
        <strain evidence="8">JB14</strain>
    </source>
</reference>
<dbReference type="PANTHER" id="PTHR45644">
    <property type="entry name" value="AAA ATPASE, PUTATIVE (AFU_ORTHOLOGUE AFUA_2G12920)-RELATED-RELATED"/>
    <property type="match status" value="1"/>
</dbReference>
<keyword evidence="3" id="KW-0472">Membrane</keyword>
<dbReference type="GO" id="GO:0005741">
    <property type="term" value="C:mitochondrial outer membrane"/>
    <property type="evidence" value="ECO:0007669"/>
    <property type="project" value="UniProtKB-SubCell"/>
</dbReference>
<proteinExistence type="inferred from homology"/>
<evidence type="ECO:0000256" key="6">
    <source>
        <dbReference type="RuleBase" id="RU003651"/>
    </source>
</evidence>
<sequence length="220" mass="24076">LSTPFSNVILDDKIKQALRSIVTLPLLYPQQFSSGILAREAISGALLYGPPGTGKTMICRALACEGGARMLLIKPSDVQEKYVGESEKFIKGLFQLAYRLAPCVVFIDEVEAIFKARTDSVPIWHVSMAMDGLTSGASGVSNKKKGVVLVGATNRPFDIDPAFLRRLPYRMLVDLPPEPQREEILKTHLTGEKLEDVDLKRIAAKTKGYSGSDLKSKLIA</sequence>
<dbReference type="Gene3D" id="3.40.50.300">
    <property type="entry name" value="P-loop containing nucleotide triphosphate hydrolases"/>
    <property type="match status" value="1"/>
</dbReference>
<comment type="similarity">
    <text evidence="6">Belongs to the AAA ATPase family.</text>
</comment>
<name>A0A6A4IWA7_9AGAR</name>
<organism evidence="8 9">
    <name type="scientific">Gymnopus androsaceus JB14</name>
    <dbReference type="NCBI Taxonomy" id="1447944"/>
    <lineage>
        <taxon>Eukaryota</taxon>
        <taxon>Fungi</taxon>
        <taxon>Dikarya</taxon>
        <taxon>Basidiomycota</taxon>
        <taxon>Agaricomycotina</taxon>
        <taxon>Agaricomycetes</taxon>
        <taxon>Agaricomycetidae</taxon>
        <taxon>Agaricales</taxon>
        <taxon>Marasmiineae</taxon>
        <taxon>Omphalotaceae</taxon>
        <taxon>Gymnopus</taxon>
    </lineage>
</organism>
<dbReference type="InterPro" id="IPR003960">
    <property type="entry name" value="ATPase_AAA_CS"/>
</dbReference>
<evidence type="ECO:0000256" key="3">
    <source>
        <dbReference type="ARBA" id="ARBA00022787"/>
    </source>
</evidence>
<evidence type="ECO:0000313" key="9">
    <source>
        <dbReference type="Proteomes" id="UP000799118"/>
    </source>
</evidence>
<dbReference type="Proteomes" id="UP000799118">
    <property type="component" value="Unassembled WGS sequence"/>
</dbReference>
<keyword evidence="3" id="KW-1000">Mitochondrion outer membrane</keyword>
<evidence type="ECO:0000256" key="2">
    <source>
        <dbReference type="ARBA" id="ARBA00022741"/>
    </source>
</evidence>
<dbReference type="AlphaFoldDB" id="A0A6A4IWA7"/>
<dbReference type="SMART" id="SM00382">
    <property type="entry name" value="AAA"/>
    <property type="match status" value="1"/>
</dbReference>
<dbReference type="InterPro" id="IPR027417">
    <property type="entry name" value="P-loop_NTPase"/>
</dbReference>
<dbReference type="SUPFAM" id="SSF52540">
    <property type="entry name" value="P-loop containing nucleoside triphosphate hydrolases"/>
    <property type="match status" value="1"/>
</dbReference>
<feature type="non-terminal residue" evidence="8">
    <location>
        <position position="1"/>
    </location>
</feature>
<dbReference type="PROSITE" id="PS00674">
    <property type="entry name" value="AAA"/>
    <property type="match status" value="1"/>
</dbReference>
<feature type="domain" description="AAA+ ATPase" evidence="7">
    <location>
        <begin position="41"/>
        <end position="177"/>
    </location>
</feature>
<dbReference type="InterPro" id="IPR041569">
    <property type="entry name" value="AAA_lid_3"/>
</dbReference>
<comment type="subcellular location">
    <subcellularLocation>
        <location evidence="1">Mitochondrion outer membrane</location>
        <topology evidence="1">Single-pass membrane protein</topology>
    </subcellularLocation>
</comment>
<dbReference type="PANTHER" id="PTHR45644:SF56">
    <property type="entry name" value="AAA ATPASE, PUTATIVE (AFU_ORTHOLOGUE AFUA_2G12920)-RELATED"/>
    <property type="match status" value="1"/>
</dbReference>
<gene>
    <name evidence="8" type="ORF">BT96DRAFT_804108</name>
</gene>
<dbReference type="EMBL" id="ML769383">
    <property type="protein sequence ID" value="KAE9411594.1"/>
    <property type="molecule type" value="Genomic_DNA"/>
</dbReference>
<dbReference type="InterPro" id="IPR003959">
    <property type="entry name" value="ATPase_AAA_core"/>
</dbReference>
<evidence type="ECO:0000256" key="1">
    <source>
        <dbReference type="ARBA" id="ARBA00004572"/>
    </source>
</evidence>
<protein>
    <submittedName>
        <fullName evidence="8">AAA-domain-containing protein</fullName>
    </submittedName>
</protein>
<keyword evidence="2 6" id="KW-0547">Nucleotide-binding</keyword>
<keyword evidence="9" id="KW-1185">Reference proteome</keyword>
<dbReference type="InterPro" id="IPR051701">
    <property type="entry name" value="Mito_OM_Translocase_MSP1"/>
</dbReference>
<keyword evidence="5" id="KW-0496">Mitochondrion</keyword>
<dbReference type="Gene3D" id="1.10.8.60">
    <property type="match status" value="1"/>
</dbReference>
<dbReference type="InterPro" id="IPR003593">
    <property type="entry name" value="AAA+_ATPase"/>
</dbReference>
<accession>A0A6A4IWA7</accession>
<evidence type="ECO:0000256" key="5">
    <source>
        <dbReference type="ARBA" id="ARBA00023128"/>
    </source>
</evidence>
<dbReference type="GO" id="GO:0016887">
    <property type="term" value="F:ATP hydrolysis activity"/>
    <property type="evidence" value="ECO:0007669"/>
    <property type="project" value="InterPro"/>
</dbReference>
<evidence type="ECO:0000259" key="7">
    <source>
        <dbReference type="SMART" id="SM00382"/>
    </source>
</evidence>
<dbReference type="Pfam" id="PF00004">
    <property type="entry name" value="AAA"/>
    <property type="match status" value="1"/>
</dbReference>
<evidence type="ECO:0000313" key="8">
    <source>
        <dbReference type="EMBL" id="KAE9411594.1"/>
    </source>
</evidence>